<dbReference type="InterPro" id="IPR001375">
    <property type="entry name" value="Peptidase_S9_cat"/>
</dbReference>
<dbReference type="PANTHER" id="PTHR43037:SF4">
    <property type="entry name" value="PEPTIDASE S9 PROLYL OLIGOPEPTIDASE CATALYTIC DOMAIN-CONTAINING PROTEIN"/>
    <property type="match status" value="1"/>
</dbReference>
<dbReference type="InterPro" id="IPR050955">
    <property type="entry name" value="Plant_Biomass_Hydrol_Est"/>
</dbReference>
<protein>
    <recommendedName>
        <fullName evidence="2">Peptidase S9 prolyl oligopeptidase catalytic domain-containing protein</fullName>
    </recommendedName>
</protein>
<dbReference type="Proteomes" id="UP000799440">
    <property type="component" value="Unassembled WGS sequence"/>
</dbReference>
<accession>A0A6A6UXF4</accession>
<dbReference type="Pfam" id="PF00326">
    <property type="entry name" value="Peptidase_S9"/>
    <property type="match status" value="1"/>
</dbReference>
<keyword evidence="1" id="KW-0732">Signal</keyword>
<reference evidence="3" key="1">
    <citation type="journal article" date="2020" name="Stud. Mycol.">
        <title>101 Dothideomycetes genomes: a test case for predicting lifestyles and emergence of pathogens.</title>
        <authorList>
            <person name="Haridas S."/>
            <person name="Albert R."/>
            <person name="Binder M."/>
            <person name="Bloem J."/>
            <person name="Labutti K."/>
            <person name="Salamov A."/>
            <person name="Andreopoulos B."/>
            <person name="Baker S."/>
            <person name="Barry K."/>
            <person name="Bills G."/>
            <person name="Bluhm B."/>
            <person name="Cannon C."/>
            <person name="Castanera R."/>
            <person name="Culley D."/>
            <person name="Daum C."/>
            <person name="Ezra D."/>
            <person name="Gonzalez J."/>
            <person name="Henrissat B."/>
            <person name="Kuo A."/>
            <person name="Liang C."/>
            <person name="Lipzen A."/>
            <person name="Lutzoni F."/>
            <person name="Magnuson J."/>
            <person name="Mondo S."/>
            <person name="Nolan M."/>
            <person name="Ohm R."/>
            <person name="Pangilinan J."/>
            <person name="Park H.-J."/>
            <person name="Ramirez L."/>
            <person name="Alfaro M."/>
            <person name="Sun H."/>
            <person name="Tritt A."/>
            <person name="Yoshinaga Y."/>
            <person name="Zwiers L.-H."/>
            <person name="Turgeon B."/>
            <person name="Goodwin S."/>
            <person name="Spatafora J."/>
            <person name="Crous P."/>
            <person name="Grigoriev I."/>
        </authorList>
    </citation>
    <scope>NUCLEOTIDE SEQUENCE</scope>
    <source>
        <strain evidence="3">CBS 119925</strain>
    </source>
</reference>
<evidence type="ECO:0000259" key="2">
    <source>
        <dbReference type="Pfam" id="PF00326"/>
    </source>
</evidence>
<dbReference type="InterPro" id="IPR029058">
    <property type="entry name" value="AB_hydrolase_fold"/>
</dbReference>
<dbReference type="GO" id="GO:0008236">
    <property type="term" value="F:serine-type peptidase activity"/>
    <property type="evidence" value="ECO:0007669"/>
    <property type="project" value="InterPro"/>
</dbReference>
<dbReference type="Gene3D" id="3.40.50.1820">
    <property type="entry name" value="alpha/beta hydrolase"/>
    <property type="match status" value="1"/>
</dbReference>
<dbReference type="AlphaFoldDB" id="A0A6A6UXF4"/>
<evidence type="ECO:0000313" key="3">
    <source>
        <dbReference type="EMBL" id="KAF2742164.1"/>
    </source>
</evidence>
<evidence type="ECO:0000256" key="1">
    <source>
        <dbReference type="ARBA" id="ARBA00022729"/>
    </source>
</evidence>
<dbReference type="GO" id="GO:0006508">
    <property type="term" value="P:proteolysis"/>
    <property type="evidence" value="ECO:0007669"/>
    <property type="project" value="InterPro"/>
</dbReference>
<organism evidence="3 4">
    <name type="scientific">Sporormia fimetaria CBS 119925</name>
    <dbReference type="NCBI Taxonomy" id="1340428"/>
    <lineage>
        <taxon>Eukaryota</taxon>
        <taxon>Fungi</taxon>
        <taxon>Dikarya</taxon>
        <taxon>Ascomycota</taxon>
        <taxon>Pezizomycotina</taxon>
        <taxon>Dothideomycetes</taxon>
        <taxon>Pleosporomycetidae</taxon>
        <taxon>Pleosporales</taxon>
        <taxon>Sporormiaceae</taxon>
        <taxon>Sporormia</taxon>
    </lineage>
</organism>
<proteinExistence type="predicted"/>
<gene>
    <name evidence="3" type="ORF">M011DRAFT_497706</name>
</gene>
<keyword evidence="4" id="KW-1185">Reference proteome</keyword>
<dbReference type="SUPFAM" id="SSF53474">
    <property type="entry name" value="alpha/beta-Hydrolases"/>
    <property type="match status" value="1"/>
</dbReference>
<dbReference type="PANTHER" id="PTHR43037">
    <property type="entry name" value="UNNAMED PRODUCT-RELATED"/>
    <property type="match status" value="1"/>
</dbReference>
<sequence length="850" mass="93551">MDEDAGSVTIANEWHVVGPWQIGTREAAWGADPLEFMGGIEKAKLGDTYRSSLPRNGTAGWSTMQARQPESMANASLSIRFDNVDWDSLRTVYGWAAVQYQAWAKGEILVTGNTTKHVILHTDGIMEYSVDGVRRFGGDFYGFRRAPVVLHLAPGRHDLLLRLCRDVRAFGGIGEPTIDVFVQVEMVSGTLELAKPGILLSDVVDGHLASPLASVALRNSGKSDVEIIEIRTSESNVSGPRFIPGLVVVSGQTRPVAFDISTPAHTVSTIHIFIIYKELGARSTRTLVVSQSITQKSVYDPHKITFLHPGGMISYAMLRPPARNATCPVDFSLPVLIANHGAGVEAESPMVAHAFDPIPDLCVWVLFPTGVTPWSGDDWHNWGFADIEAAVASIPVWIEHVEWKGPGVDVNRWIMTGHSNGGQGTWYGLTHRPDKLVAAAPLSGYASIQKYVPYELWQPADPRRTAITSASLNSYRHEMLMENAKGVPVLQQHGEIDDNVPAYHSRFLSQKLFQAECNSTYHEVPGQNHWWDTVMTTERLKEFYREHTASNASIPRELDEFTIVVGDPGDMGPKNGVRVLNLIDPGQYGRVVVKRRFIRTTNVLKLELDPVVFGEGQAWIAGVGMELRSGSGVTRVVKSQDDIVGWEVDTTDYEAEDVRHRRGRQLGGMTAILRTHGPFVIRHQAEHPMTAQIARQISRNLHQYFFADTIITSDSTSVDNGTGNVISVVLGELPPSLHERFPVVATGSNVRVRDSTGRARYYSYEPRNSGGGLGATFLRPLCGERVELVVWGARFKSLLQASRLVPTVTGVGQPDFVVFGDSARWRGVEGALAMGFFDAEWNVTASSVFS</sequence>
<evidence type="ECO:0000313" key="4">
    <source>
        <dbReference type="Proteomes" id="UP000799440"/>
    </source>
</evidence>
<dbReference type="EMBL" id="MU006614">
    <property type="protein sequence ID" value="KAF2742164.1"/>
    <property type="molecule type" value="Genomic_DNA"/>
</dbReference>
<dbReference type="OrthoDB" id="449091at2759"/>
<feature type="domain" description="Peptidase S9 prolyl oligopeptidase catalytic" evidence="2">
    <location>
        <begin position="376"/>
        <end position="533"/>
    </location>
</feature>
<name>A0A6A6UXF4_9PLEO</name>